<dbReference type="Pfam" id="PF12697">
    <property type="entry name" value="Abhydrolase_6"/>
    <property type="match status" value="1"/>
</dbReference>
<proteinExistence type="inferred from homology"/>
<keyword evidence="6" id="KW-1185">Reference proteome</keyword>
<reference evidence="5" key="1">
    <citation type="submission" date="2013-10" db="EMBL/GenBank/DDBJ databases">
        <title>Genomic analysis of the causative agents of coccidiosis in chickens.</title>
        <authorList>
            <person name="Reid A.J."/>
            <person name="Blake D."/>
            <person name="Billington K."/>
            <person name="Browne H."/>
            <person name="Dunn M."/>
            <person name="Hung S."/>
            <person name="Kawahara F."/>
            <person name="Miranda-Saavedra D."/>
            <person name="Mourier T."/>
            <person name="Nagra H."/>
            <person name="Otto T.D."/>
            <person name="Rawlings N."/>
            <person name="Sanchez A."/>
            <person name="Sanders M."/>
            <person name="Subramaniam C."/>
            <person name="Tay Y."/>
            <person name="Dear P."/>
            <person name="Doerig C."/>
            <person name="Gruber A."/>
            <person name="Parkinson J."/>
            <person name="Shirley M."/>
            <person name="Wan K.L."/>
            <person name="Berriman M."/>
            <person name="Tomley F."/>
            <person name="Pain A."/>
        </authorList>
    </citation>
    <scope>NUCLEOTIDE SEQUENCE [LARGE SCALE GENOMIC DNA]</scope>
    <source>
        <strain evidence="5">Houghton</strain>
    </source>
</reference>
<dbReference type="InterPro" id="IPR029058">
    <property type="entry name" value="AB_hydrolase_fold"/>
</dbReference>
<gene>
    <name evidence="5" type="ORF">ETH_00005465</name>
</gene>
<dbReference type="RefSeq" id="XP_013227938.1">
    <property type="nucleotide sequence ID" value="XM_013372484.1"/>
</dbReference>
<dbReference type="OrthoDB" id="8119704at2759"/>
<organism evidence="5 6">
    <name type="scientific">Eimeria tenella</name>
    <name type="common">Coccidian parasite</name>
    <dbReference type="NCBI Taxonomy" id="5802"/>
    <lineage>
        <taxon>Eukaryota</taxon>
        <taxon>Sar</taxon>
        <taxon>Alveolata</taxon>
        <taxon>Apicomplexa</taxon>
        <taxon>Conoidasida</taxon>
        <taxon>Coccidia</taxon>
        <taxon>Eucoccidiorida</taxon>
        <taxon>Eimeriorina</taxon>
        <taxon>Eimeriidae</taxon>
        <taxon>Eimeria</taxon>
    </lineage>
</organism>
<dbReference type="Proteomes" id="UP000030747">
    <property type="component" value="Unassembled WGS sequence"/>
</dbReference>
<dbReference type="VEuPathDB" id="ToxoDB:ETH_00005465"/>
<reference evidence="5" key="2">
    <citation type="submission" date="2013-10" db="EMBL/GenBank/DDBJ databases">
        <authorList>
            <person name="Aslett M."/>
        </authorList>
    </citation>
    <scope>NUCLEOTIDE SEQUENCE [LARGE SCALE GENOMIC DNA]</scope>
    <source>
        <strain evidence="5">Houghton</strain>
    </source>
</reference>
<evidence type="ECO:0000313" key="5">
    <source>
        <dbReference type="EMBL" id="CDJ37100.1"/>
    </source>
</evidence>
<dbReference type="InterPro" id="IPR000073">
    <property type="entry name" value="AB_hydrolase_1"/>
</dbReference>
<accession>U6KGD1</accession>
<protein>
    <submittedName>
        <fullName evidence="5">Hydrolase, alpha/beta fold family domain-containing protein, putative</fullName>
    </submittedName>
</protein>
<dbReference type="PANTHER" id="PTHR46118:SF4">
    <property type="entry name" value="PROTEIN ABHD11"/>
    <property type="match status" value="1"/>
</dbReference>
<feature type="domain" description="AB hydrolase-1" evidence="4">
    <location>
        <begin position="120"/>
        <end position="247"/>
    </location>
</feature>
<name>U6KGD1_EIMTE</name>
<dbReference type="PANTHER" id="PTHR46118">
    <property type="entry name" value="PROTEIN ABHD11"/>
    <property type="match status" value="1"/>
</dbReference>
<dbReference type="GO" id="GO:0016787">
    <property type="term" value="F:hydrolase activity"/>
    <property type="evidence" value="ECO:0007669"/>
    <property type="project" value="UniProtKB-KW"/>
</dbReference>
<evidence type="ECO:0000259" key="4">
    <source>
        <dbReference type="Pfam" id="PF12697"/>
    </source>
</evidence>
<feature type="compositionally biased region" description="Low complexity" evidence="3">
    <location>
        <begin position="1"/>
        <end position="21"/>
    </location>
</feature>
<comment type="similarity">
    <text evidence="1">Belongs to the AB hydrolase superfamily.</text>
</comment>
<feature type="region of interest" description="Disordered" evidence="3">
    <location>
        <begin position="1"/>
        <end position="23"/>
    </location>
</feature>
<dbReference type="Gene3D" id="3.40.50.1820">
    <property type="entry name" value="alpha/beta hydrolase"/>
    <property type="match status" value="2"/>
</dbReference>
<evidence type="ECO:0000256" key="1">
    <source>
        <dbReference type="ARBA" id="ARBA00008645"/>
    </source>
</evidence>
<dbReference type="VEuPathDB" id="ToxoDB:ETH2_0800300"/>
<dbReference type="OMA" id="AFCFDLR"/>
<keyword evidence="2 5" id="KW-0378">Hydrolase</keyword>
<dbReference type="EMBL" id="HG673746">
    <property type="protein sequence ID" value="CDJ37100.1"/>
    <property type="molecule type" value="Genomic_DNA"/>
</dbReference>
<sequence>MCGSKSNAARNSESRTNSSTSDFSPNCHLRLLDGEALQLFPAAVPLACTELPATAICSSEQDNTSSSNGEHETWYMVLHGILGGRRNLRSLAANLICGNTETTAQSSSSCSHQRGALRGRQRAFCFDLRGHGCSGRGELKLHLMARDVYAQIYLLLKELAKKRRVDMGSLLAEADSGANSKSGSDSGVLLPHWPGIIRVHALSKALDVRLVLVGHSFGGMVCMQSALDTLGLPVFAAVVVLDIAPSPYLLKPHLLSPEVASRESTSIFIPFDTNSSAKSSSSKRSSSSETGNSSSRIACCLDVARLVPPPKEGGYSSAALVSILADISLPLFSTKAAVTKVLQQLQPPINPAVINWLLLSLSTNKQRTAELEHLTRQQTCVSDRARIKQGVVMPHEMQRQQDMRQLQQHLVGQQFDDALCWHLDLLALQELIAANISMGLAAAPLSVHNPELTAAPGTATATGTSAAGSRPSYTGPCLFVRGALSPWLNYKQQQPSIHRHFPKATLREVTHAGHWLHAQQPQQTAATITQFLRALGLQ</sequence>
<feature type="region of interest" description="Disordered" evidence="3">
    <location>
        <begin position="273"/>
        <end position="294"/>
    </location>
</feature>
<dbReference type="GeneID" id="25250301"/>
<dbReference type="SUPFAM" id="SSF53474">
    <property type="entry name" value="alpha/beta-Hydrolases"/>
    <property type="match status" value="1"/>
</dbReference>
<dbReference type="AlphaFoldDB" id="U6KGD1"/>
<evidence type="ECO:0000256" key="2">
    <source>
        <dbReference type="ARBA" id="ARBA00022801"/>
    </source>
</evidence>
<evidence type="ECO:0000313" key="6">
    <source>
        <dbReference type="Proteomes" id="UP000030747"/>
    </source>
</evidence>
<evidence type="ECO:0000256" key="3">
    <source>
        <dbReference type="SAM" id="MobiDB-lite"/>
    </source>
</evidence>